<dbReference type="AlphaFoldDB" id="A0A437QXP0"/>
<evidence type="ECO:0000313" key="2">
    <source>
        <dbReference type="EMBL" id="RVU39213.1"/>
    </source>
</evidence>
<feature type="signal peptide" evidence="1">
    <location>
        <begin position="1"/>
        <end position="24"/>
    </location>
</feature>
<protein>
    <submittedName>
        <fullName evidence="2">Uncharacterized protein</fullName>
    </submittedName>
</protein>
<organism evidence="2 3">
    <name type="scientific">Hwanghaeella grinnelliae</name>
    <dbReference type="NCBI Taxonomy" id="2500179"/>
    <lineage>
        <taxon>Bacteria</taxon>
        <taxon>Pseudomonadati</taxon>
        <taxon>Pseudomonadota</taxon>
        <taxon>Alphaproteobacteria</taxon>
        <taxon>Rhodospirillales</taxon>
        <taxon>Rhodospirillaceae</taxon>
        <taxon>Hwanghaeella</taxon>
    </lineage>
</organism>
<keyword evidence="3" id="KW-1185">Reference proteome</keyword>
<evidence type="ECO:0000313" key="3">
    <source>
        <dbReference type="Proteomes" id="UP000287447"/>
    </source>
</evidence>
<evidence type="ECO:0000256" key="1">
    <source>
        <dbReference type="SAM" id="SignalP"/>
    </source>
</evidence>
<dbReference type="OrthoDB" id="7859688at2"/>
<gene>
    <name evidence="2" type="ORF">EOI86_08185</name>
</gene>
<proteinExistence type="predicted"/>
<reference evidence="3" key="1">
    <citation type="submission" date="2019-01" db="EMBL/GenBank/DDBJ databases">
        <title>Gri0909 isolated from a small marine red alga.</title>
        <authorList>
            <person name="Kim J."/>
            <person name="Jeong S.E."/>
            <person name="Jeon C.O."/>
        </authorList>
    </citation>
    <scope>NUCLEOTIDE SEQUENCE [LARGE SCALE GENOMIC DNA]</scope>
    <source>
        <strain evidence="3">Gri0909</strain>
    </source>
</reference>
<feature type="chain" id="PRO_5019219354" evidence="1">
    <location>
        <begin position="25"/>
        <end position="119"/>
    </location>
</feature>
<name>A0A437QXP0_9PROT</name>
<sequence length="119" mass="12815">MNLFLRTTVAAALLAAIPFSSALADEVQLDKPEAGATLHGNEVDMSVYFTESENGKYIVVGTYLGKTSQDVPSRFVMELADGEKAQFGLPAKRGSLYVIAREGNRVTVTDLPVNRPHAS</sequence>
<dbReference type="RefSeq" id="WP_127764584.1">
    <property type="nucleotide sequence ID" value="NZ_SADE01000001.1"/>
</dbReference>
<comment type="caution">
    <text evidence="2">The sequence shown here is derived from an EMBL/GenBank/DDBJ whole genome shotgun (WGS) entry which is preliminary data.</text>
</comment>
<dbReference type="EMBL" id="SADE01000001">
    <property type="protein sequence ID" value="RVU39213.1"/>
    <property type="molecule type" value="Genomic_DNA"/>
</dbReference>
<keyword evidence="1" id="KW-0732">Signal</keyword>
<dbReference type="Proteomes" id="UP000287447">
    <property type="component" value="Unassembled WGS sequence"/>
</dbReference>
<accession>A0A437QXP0</accession>